<sequence>MKIKCIFIDIDGTLVKESGYLSDSVSSENLEAIKDYCSSGGKIVLATGRDISTTLPVVKQITQVVDASCIPYLICMNGSFIYNSDGTQILVRKSFDPEIPKNFAQIACKSRLNFFLVNSQREIFFTNKPFSWLIYLLLFRKRYPRKRYSKDMDFSNIQKAMIFLKLPRVAYWRSKLVPIFKECYFSSGPKCFLELVDKRINKWYAAQEVLGYLGIGAEEVASFGNEGNDILSLESAAFGVGFDLKEKTHLSWDDSKIQFHTTNEDCCGVSRAIKEMKNRGLY</sequence>
<dbReference type="PANTHER" id="PTHR10000">
    <property type="entry name" value="PHOSPHOSERINE PHOSPHATASE"/>
    <property type="match status" value="1"/>
</dbReference>
<accession>F6FGF6</accession>
<dbReference type="eggNOG" id="COG0561">
    <property type="taxonomic scope" value="Bacteria"/>
</dbReference>
<dbReference type="GO" id="GO:0016791">
    <property type="term" value="F:phosphatase activity"/>
    <property type="evidence" value="ECO:0007669"/>
    <property type="project" value="TreeGrafter"/>
</dbReference>
<dbReference type="GO" id="GO:0005829">
    <property type="term" value="C:cytosol"/>
    <property type="evidence" value="ECO:0007669"/>
    <property type="project" value="TreeGrafter"/>
</dbReference>
<dbReference type="Pfam" id="PF08282">
    <property type="entry name" value="Hydrolase_3"/>
    <property type="match status" value="1"/>
</dbReference>
<dbReference type="BioCyc" id="MHAE859194:G1GR7-252-MONOMER"/>
<dbReference type="STRING" id="859194.MHF_0254"/>
<dbReference type="InterPro" id="IPR023214">
    <property type="entry name" value="HAD_sf"/>
</dbReference>
<dbReference type="HOGENOM" id="CLU_044146_7_0_14"/>
<evidence type="ECO:0000313" key="1">
    <source>
        <dbReference type="EMBL" id="AEG72546.1"/>
    </source>
</evidence>
<evidence type="ECO:0000313" key="2">
    <source>
        <dbReference type="Proteomes" id="UP000007952"/>
    </source>
</evidence>
<dbReference type="AlphaFoldDB" id="F6FGF6"/>
<name>F6FGF6_MYCHI</name>
<reference key="2">
    <citation type="submission" date="2011-05" db="EMBL/GenBank/DDBJ databases">
        <title>The Genome of Mycoplasma haemofelis Strain Ohio2, a pathogenic hemoplasma of the cat.</title>
        <authorList>
            <person name="Santos A.P."/>
            <person name="Guimaraes A.M.S."/>
            <person name="SanMiguel P.J."/>
            <person name="Martin S.W."/>
            <person name="Messick J.B."/>
        </authorList>
    </citation>
    <scope>NUCLEOTIDE SEQUENCE</scope>
    <source>
        <strain>Ohio2</strain>
    </source>
</reference>
<gene>
    <name evidence="1" type="ordered locus">MHF_0254</name>
</gene>
<dbReference type="Proteomes" id="UP000007952">
    <property type="component" value="Chromosome"/>
</dbReference>
<dbReference type="PANTHER" id="PTHR10000:SF8">
    <property type="entry name" value="HAD SUPERFAMILY HYDROLASE-LIKE, TYPE 3"/>
    <property type="match status" value="1"/>
</dbReference>
<organism evidence="1 2">
    <name type="scientific">Mycoplasma haemofelis (strain Ohio2)</name>
    <dbReference type="NCBI Taxonomy" id="859194"/>
    <lineage>
        <taxon>Bacteria</taxon>
        <taxon>Bacillati</taxon>
        <taxon>Mycoplasmatota</taxon>
        <taxon>Mollicutes</taxon>
        <taxon>Mycoplasmataceae</taxon>
        <taxon>Mycoplasma</taxon>
    </lineage>
</organism>
<dbReference type="Gene3D" id="3.40.50.1000">
    <property type="entry name" value="HAD superfamily/HAD-like"/>
    <property type="match status" value="1"/>
</dbReference>
<dbReference type="GO" id="GO:0000287">
    <property type="term" value="F:magnesium ion binding"/>
    <property type="evidence" value="ECO:0007669"/>
    <property type="project" value="TreeGrafter"/>
</dbReference>
<proteinExistence type="predicted"/>
<dbReference type="KEGG" id="mhf:MHF_0254"/>
<dbReference type="Gene3D" id="3.30.1240.10">
    <property type="match status" value="1"/>
</dbReference>
<keyword evidence="1" id="KW-0378">Hydrolase</keyword>
<dbReference type="InterPro" id="IPR036412">
    <property type="entry name" value="HAD-like_sf"/>
</dbReference>
<dbReference type="SUPFAM" id="SSF56784">
    <property type="entry name" value="HAD-like"/>
    <property type="match status" value="1"/>
</dbReference>
<reference evidence="1 2" key="1">
    <citation type="journal article" date="2011" name="J. Bacteriol.">
        <title>Complete genome sequences of two hemotropic Mycoplasmas, Mycoplasma haemofelis strain Ohio2 and Mycoplasma suis strain Illinois.</title>
        <authorList>
            <person name="Messick J.B."/>
            <person name="Santos A.P."/>
            <person name="Guimaraes A.M."/>
        </authorList>
    </citation>
    <scope>NUCLEOTIDE SEQUENCE [LARGE SCALE GENOMIC DNA]</scope>
    <source>
        <strain evidence="1 2">Ohio2</strain>
    </source>
</reference>
<protein>
    <submittedName>
        <fullName evidence="1">Haloacid dehalogenase-like hydrolase protein</fullName>
    </submittedName>
</protein>
<dbReference type="EMBL" id="CP002808">
    <property type="protein sequence ID" value="AEG72546.1"/>
    <property type="molecule type" value="Genomic_DNA"/>
</dbReference>